<keyword evidence="12" id="KW-0106">Calcium</keyword>
<organism evidence="24 25">
    <name type="scientific">Phytophthora kernoviae 00238/432</name>
    <dbReference type="NCBI Taxonomy" id="1284355"/>
    <lineage>
        <taxon>Eukaryota</taxon>
        <taxon>Sar</taxon>
        <taxon>Stramenopiles</taxon>
        <taxon>Oomycota</taxon>
        <taxon>Peronosporomycetes</taxon>
        <taxon>Peronosporales</taxon>
        <taxon>Peronosporaceae</taxon>
        <taxon>Phytophthora</taxon>
    </lineage>
</organism>
<feature type="region of interest" description="Disordered" evidence="21">
    <location>
        <begin position="207"/>
        <end position="267"/>
    </location>
</feature>
<keyword evidence="6 20" id="KW-0732">Signal</keyword>
<dbReference type="SUPFAM" id="SSF55424">
    <property type="entry name" value="FAD/NAD-linked reductases, dimerisation (C-terminal) domain"/>
    <property type="match status" value="1"/>
</dbReference>
<feature type="compositionally biased region" description="Acidic residues" evidence="21">
    <location>
        <begin position="385"/>
        <end position="422"/>
    </location>
</feature>
<reference evidence="24" key="2">
    <citation type="submission" date="2020-02" db="EMBL/GenBank/DDBJ databases">
        <authorList>
            <person name="Studholme D.J."/>
        </authorList>
    </citation>
    <scope>NUCLEOTIDE SEQUENCE</scope>
    <source>
        <strain evidence="24">00238/432</strain>
    </source>
</reference>
<dbReference type="Gene3D" id="2.10.250.10">
    <property type="entry name" value="Calreticulin/calnexin, P domain"/>
    <property type="match status" value="1"/>
</dbReference>
<dbReference type="PANTHER" id="PTHR22912:SF223">
    <property type="entry name" value="DIHYDROLIPOYL DEHYDROGENASE 1, MITOCHONDRIAL"/>
    <property type="match status" value="1"/>
</dbReference>
<keyword evidence="14 19" id="KW-0520">NAD</keyword>
<keyword evidence="17 19" id="KW-0676">Redox-active center</keyword>
<keyword evidence="13 19" id="KW-0560">Oxidoreductase</keyword>
<feature type="compositionally biased region" description="Basic and acidic residues" evidence="21">
    <location>
        <begin position="360"/>
        <end position="384"/>
    </location>
</feature>
<accession>A0A8J4RXV5</accession>
<dbReference type="Pfam" id="PF02852">
    <property type="entry name" value="Pyr_redox_dim"/>
    <property type="match status" value="1"/>
</dbReference>
<keyword evidence="9 20" id="KW-0256">Endoplasmic reticulum</keyword>
<dbReference type="GO" id="GO:0051082">
    <property type="term" value="F:unfolded protein binding"/>
    <property type="evidence" value="ECO:0007669"/>
    <property type="project" value="InterPro"/>
</dbReference>
<dbReference type="GO" id="GO:0005788">
    <property type="term" value="C:endoplasmic reticulum lumen"/>
    <property type="evidence" value="ECO:0007669"/>
    <property type="project" value="UniProtKB-SubCell"/>
</dbReference>
<evidence type="ECO:0000256" key="8">
    <source>
        <dbReference type="ARBA" id="ARBA00022737"/>
    </source>
</evidence>
<feature type="chain" id="PRO_5035338106" description="Dihydrolipoyl dehydrogenase" evidence="20">
    <location>
        <begin position="20"/>
        <end position="940"/>
    </location>
</feature>
<evidence type="ECO:0000256" key="12">
    <source>
        <dbReference type="ARBA" id="ARBA00022837"/>
    </source>
</evidence>
<proteinExistence type="inferred from homology"/>
<keyword evidence="5" id="KW-0479">Metal-binding</keyword>
<evidence type="ECO:0000256" key="15">
    <source>
        <dbReference type="ARBA" id="ARBA00023157"/>
    </source>
</evidence>
<dbReference type="InterPro" id="IPR018124">
    <property type="entry name" value="Calret/calnex_CS"/>
</dbReference>
<dbReference type="FunFam" id="2.10.250.10:FF:000002">
    <property type="entry name" value="Calreticulin"/>
    <property type="match status" value="1"/>
</dbReference>
<feature type="disulfide bond" evidence="18">
    <location>
        <begin position="106"/>
        <end position="138"/>
    </location>
</feature>
<evidence type="ECO:0000256" key="11">
    <source>
        <dbReference type="ARBA" id="ARBA00022833"/>
    </source>
</evidence>
<dbReference type="InterPro" id="IPR012999">
    <property type="entry name" value="Pyr_OxRdtase_I_AS"/>
</dbReference>
<keyword evidence="10 19" id="KW-0274">FAD</keyword>
<dbReference type="AlphaFoldDB" id="A0A8J4RXV5"/>
<evidence type="ECO:0000259" key="22">
    <source>
        <dbReference type="Pfam" id="PF02852"/>
    </source>
</evidence>
<evidence type="ECO:0000256" key="1">
    <source>
        <dbReference type="ARBA" id="ARBA00004319"/>
    </source>
</evidence>
<evidence type="ECO:0000256" key="19">
    <source>
        <dbReference type="RuleBase" id="RU003692"/>
    </source>
</evidence>
<dbReference type="InterPro" id="IPR004099">
    <property type="entry name" value="Pyr_nucl-diS_OxRdtase_dimer"/>
</dbReference>
<evidence type="ECO:0000256" key="9">
    <source>
        <dbReference type="ARBA" id="ARBA00022824"/>
    </source>
</evidence>
<evidence type="ECO:0000256" key="18">
    <source>
        <dbReference type="PIRSR" id="PIRSR601580-3"/>
    </source>
</evidence>
<dbReference type="PROSITE" id="PS00805">
    <property type="entry name" value="CALRETICULIN_REPEAT"/>
    <property type="match status" value="1"/>
</dbReference>
<feature type="compositionally biased region" description="Acidic residues" evidence="21">
    <location>
        <begin position="255"/>
        <end position="267"/>
    </location>
</feature>
<dbReference type="Gene3D" id="3.50.50.60">
    <property type="entry name" value="FAD/NAD(P)-binding domain"/>
    <property type="match status" value="2"/>
</dbReference>
<dbReference type="EC" id="1.8.1.4" evidence="19"/>
<dbReference type="FunFam" id="3.50.50.60:FF:000001">
    <property type="entry name" value="Dihydrolipoyl dehydrogenase, mitochondrial"/>
    <property type="match status" value="1"/>
</dbReference>
<comment type="cofactor">
    <cofactor evidence="19">
        <name>FAD</name>
        <dbReference type="ChEBI" id="CHEBI:57692"/>
    </cofactor>
    <text evidence="19">Binds 1 FAD per subunit.</text>
</comment>
<comment type="subcellular location">
    <subcellularLocation>
        <location evidence="1">Endoplasmic reticulum lumen</location>
    </subcellularLocation>
</comment>
<dbReference type="InterPro" id="IPR050151">
    <property type="entry name" value="Class-I_Pyr_Nuc-Dis_Oxidored"/>
</dbReference>
<keyword evidence="11" id="KW-0862">Zinc</keyword>
<comment type="similarity">
    <text evidence="2 19">Belongs to the class-I pyridine nucleotide-disulfide oxidoreductase family.</text>
</comment>
<dbReference type="Pfam" id="PF07992">
    <property type="entry name" value="Pyr_redox_2"/>
    <property type="match status" value="1"/>
</dbReference>
<comment type="caution">
    <text evidence="24">The sequence shown here is derived from an EMBL/GenBank/DDBJ whole genome shotgun (WGS) entry which is preliminary data.</text>
</comment>
<evidence type="ECO:0000256" key="20">
    <source>
        <dbReference type="RuleBase" id="RU362126"/>
    </source>
</evidence>
<dbReference type="InterPro" id="IPR006258">
    <property type="entry name" value="Lipoamide_DH"/>
</dbReference>
<dbReference type="PROSITE" id="PS00804">
    <property type="entry name" value="CALRETICULIN_2"/>
    <property type="match status" value="1"/>
</dbReference>
<feature type="domain" description="Pyridine nucleotide-disulphide oxidoreductase dimerisation" evidence="22">
    <location>
        <begin position="821"/>
        <end position="929"/>
    </location>
</feature>
<evidence type="ECO:0000256" key="7">
    <source>
        <dbReference type="ARBA" id="ARBA00022734"/>
    </source>
</evidence>
<dbReference type="Pfam" id="PF00262">
    <property type="entry name" value="Calreticulin"/>
    <property type="match status" value="2"/>
</dbReference>
<evidence type="ECO:0000256" key="21">
    <source>
        <dbReference type="SAM" id="MobiDB-lite"/>
    </source>
</evidence>
<evidence type="ECO:0000313" key="24">
    <source>
        <dbReference type="EMBL" id="KAF4317192.1"/>
    </source>
</evidence>
<sequence length="940" mass="102549">MLTKLVVAIAALAATVAQAETIFRETFDDADWETRWVASTWKPQAEVGKFAQVTGKHYTNEGDQAIKTSEDARFYALSAKFDKPLNNKGKDLYLSYLVQHEQKLDCGGAYIKLLSADVDQKNFGGDSPYAVMFGPDICGSTKKTHAILNYARPGEDAANMDHKDTIRTESDTDAHLYSFVLKQDNTYDVKIDGKSVKAGELVKGWPFQPEKQIKDPSQSKPADWVDAKQIPDPEEKKPAGWDDTPKTIPDPDAEKPEDWDDEDDGEWEPAMIENPEYKGEWNPKMIDNPEYKGEWEHPLIDNPDYFDDETMYNVAKNVGAVGFELWQVKSGSLFDDILVTDSEEEFNAHEEAVLAKTEAMKEKKQQIQDEEKAKAEAEAKAKEDEKEDAEEVDEDEVDETEEETKEEAKEDAEEVAAEEEEVKDEKKAEKDELKLDQLRDSRMLRSLTSVSRRSVAMRSAAPMTARTFSSSSEYDVVVIGGGPGGYVAAIKAAQLGLKTACIESRGKLGGTCLNVGCIPSKALLHSTHLLHTAQHDFKSYGIDAPGVKANFPQMMKAKEKAVKTLTGGIEMLFKKNKVTYIKGFGKVSAQGEVSVALTDNKGNETVKAKNIIIATGSEVTPLPPVPVDNEAGKIIDSTGALVLKRVPEHLVVVGAGVIGLELGSVYKRLGSKVTVVEFQDAACPGMDKECVKEFTKLLKKQGLDFKFGTKVTASEVNGDVVKLTTEAAKGGDEASIECDTVLVATGRRAYTAGLGLEQMGIQTDKLGRVEVDDAFRTQVPGIFAIGDVIKGAMLAHKAEEEGIACVENIAGKHGHVNYGAIPGVIYTFPEFASVGKTEEELKAEGIEYNVGKFPMMANSRARTVAEADGLVKVLSDKKTDKMLGVHIIASNAGEMIAEGVIALEYGASSEDIARTCHAHPTLSEALKEACLGAFDKPINF</sequence>
<dbReference type="Gene3D" id="3.30.390.30">
    <property type="match status" value="1"/>
</dbReference>
<keyword evidence="16 20" id="KW-0143">Chaperone</keyword>
<dbReference type="SUPFAM" id="SSF51905">
    <property type="entry name" value="FAD/NAD(P)-binding domain"/>
    <property type="match status" value="1"/>
</dbReference>
<dbReference type="PANTHER" id="PTHR22912">
    <property type="entry name" value="DISULFIDE OXIDOREDUCTASE"/>
    <property type="match status" value="1"/>
</dbReference>
<feature type="compositionally biased region" description="Basic and acidic residues" evidence="21">
    <location>
        <begin position="223"/>
        <end position="245"/>
    </location>
</feature>
<dbReference type="NCBIfam" id="TIGR01350">
    <property type="entry name" value="lipoamide_DH"/>
    <property type="match status" value="1"/>
</dbReference>
<evidence type="ECO:0000256" key="16">
    <source>
        <dbReference type="ARBA" id="ARBA00023186"/>
    </source>
</evidence>
<dbReference type="GO" id="GO:0045252">
    <property type="term" value="C:oxoglutarate dehydrogenase complex"/>
    <property type="evidence" value="ECO:0007669"/>
    <property type="project" value="TreeGrafter"/>
</dbReference>
<dbReference type="InterPro" id="IPR023753">
    <property type="entry name" value="FAD/NAD-binding_dom"/>
</dbReference>
<evidence type="ECO:0000256" key="4">
    <source>
        <dbReference type="ARBA" id="ARBA00022630"/>
    </source>
</evidence>
<feature type="region of interest" description="Disordered" evidence="21">
    <location>
        <begin position="360"/>
        <end position="431"/>
    </location>
</feature>
<dbReference type="GO" id="GO:0030246">
    <property type="term" value="F:carbohydrate binding"/>
    <property type="evidence" value="ECO:0007669"/>
    <property type="project" value="UniProtKB-KW"/>
</dbReference>
<evidence type="ECO:0000259" key="23">
    <source>
        <dbReference type="Pfam" id="PF07992"/>
    </source>
</evidence>
<dbReference type="SUPFAM" id="SSF63887">
    <property type="entry name" value="P-domain of calnexin/calreticulin"/>
    <property type="match status" value="1"/>
</dbReference>
<dbReference type="GO" id="GO:0005739">
    <property type="term" value="C:mitochondrion"/>
    <property type="evidence" value="ECO:0007669"/>
    <property type="project" value="TreeGrafter"/>
</dbReference>
<keyword evidence="7" id="KW-0430">Lectin</keyword>
<evidence type="ECO:0000256" key="3">
    <source>
        <dbReference type="ARBA" id="ARBA00010983"/>
    </source>
</evidence>
<evidence type="ECO:0000256" key="5">
    <source>
        <dbReference type="ARBA" id="ARBA00022723"/>
    </source>
</evidence>
<feature type="domain" description="FAD/NAD(P)-binding" evidence="23">
    <location>
        <begin position="474"/>
        <end position="802"/>
    </location>
</feature>
<dbReference type="GO" id="GO:0005509">
    <property type="term" value="F:calcium ion binding"/>
    <property type="evidence" value="ECO:0007669"/>
    <property type="project" value="InterPro"/>
</dbReference>
<protein>
    <recommendedName>
        <fullName evidence="19">Dihydrolipoyl dehydrogenase</fullName>
        <ecNumber evidence="19">1.8.1.4</ecNumber>
    </recommendedName>
</protein>
<dbReference type="InterPro" id="IPR009033">
    <property type="entry name" value="Calreticulin/calnexin_P_dom_sf"/>
</dbReference>
<dbReference type="InterPro" id="IPR036188">
    <property type="entry name" value="FAD/NAD-bd_sf"/>
</dbReference>
<dbReference type="Gene3D" id="2.60.120.200">
    <property type="match status" value="1"/>
</dbReference>
<dbReference type="GO" id="GO:0004148">
    <property type="term" value="F:dihydrolipoyl dehydrogenase (NADH) activity"/>
    <property type="evidence" value="ECO:0007669"/>
    <property type="project" value="UniProtKB-EC"/>
</dbReference>
<keyword evidence="8" id="KW-0677">Repeat</keyword>
<dbReference type="InterPro" id="IPR013320">
    <property type="entry name" value="ConA-like_dom_sf"/>
</dbReference>
<comment type="similarity">
    <text evidence="3 20">Belongs to the calreticulin family.</text>
</comment>
<dbReference type="EMBL" id="AOFI03000424">
    <property type="protein sequence ID" value="KAF4317192.1"/>
    <property type="molecule type" value="Genomic_DNA"/>
</dbReference>
<dbReference type="InterPro" id="IPR016156">
    <property type="entry name" value="FAD/NAD-linked_Rdtase_dimer_sf"/>
</dbReference>
<feature type="signal peptide" evidence="20">
    <location>
        <begin position="1"/>
        <end position="19"/>
    </location>
</feature>
<evidence type="ECO:0000256" key="10">
    <source>
        <dbReference type="ARBA" id="ARBA00022827"/>
    </source>
</evidence>
<evidence type="ECO:0000313" key="25">
    <source>
        <dbReference type="Proteomes" id="UP000702964"/>
    </source>
</evidence>
<evidence type="ECO:0000256" key="14">
    <source>
        <dbReference type="ARBA" id="ARBA00023027"/>
    </source>
</evidence>
<dbReference type="GO" id="GO:0006457">
    <property type="term" value="P:protein folding"/>
    <property type="evidence" value="ECO:0007669"/>
    <property type="project" value="InterPro"/>
</dbReference>
<reference evidence="24" key="1">
    <citation type="journal article" date="2015" name="Genom Data">
        <title>Draft genome sequences of Phytophthora kernoviae and Phytophthora ramorum lineage EU2 from Scotland.</title>
        <authorList>
            <person name="Sambles C."/>
            <person name="Schlenzig A."/>
            <person name="O'Neill P."/>
            <person name="Grant M."/>
            <person name="Studholme D.J."/>
        </authorList>
    </citation>
    <scope>NUCLEOTIDE SEQUENCE</scope>
    <source>
        <strain evidence="24">00238/432</strain>
    </source>
</reference>
<dbReference type="PROSITE" id="PS00076">
    <property type="entry name" value="PYRIDINE_REDOX_1"/>
    <property type="match status" value="1"/>
</dbReference>
<evidence type="ECO:0000256" key="13">
    <source>
        <dbReference type="ARBA" id="ARBA00023002"/>
    </source>
</evidence>
<keyword evidence="4 19" id="KW-0285">Flavoprotein</keyword>
<name>A0A8J4RXV5_9STRA</name>
<gene>
    <name evidence="24" type="ORF">G195_009037</name>
</gene>
<comment type="miscellaneous">
    <text evidence="19">The active site is a redox-active disulfide bond.</text>
</comment>
<dbReference type="GO" id="GO:0006103">
    <property type="term" value="P:2-oxoglutarate metabolic process"/>
    <property type="evidence" value="ECO:0007669"/>
    <property type="project" value="TreeGrafter"/>
</dbReference>
<dbReference type="PRINTS" id="PR00368">
    <property type="entry name" value="FADPNR"/>
</dbReference>
<dbReference type="InterPro" id="IPR001580">
    <property type="entry name" value="Calret/calnex"/>
</dbReference>
<dbReference type="Proteomes" id="UP000702964">
    <property type="component" value="Unassembled WGS sequence"/>
</dbReference>
<evidence type="ECO:0000256" key="2">
    <source>
        <dbReference type="ARBA" id="ARBA00007532"/>
    </source>
</evidence>
<dbReference type="GO" id="GO:0050660">
    <property type="term" value="F:flavin adenine dinucleotide binding"/>
    <property type="evidence" value="ECO:0007669"/>
    <property type="project" value="InterPro"/>
</dbReference>
<evidence type="ECO:0000256" key="6">
    <source>
        <dbReference type="ARBA" id="ARBA00022729"/>
    </source>
</evidence>
<dbReference type="PRINTS" id="PR00411">
    <property type="entry name" value="PNDRDTASEI"/>
</dbReference>
<evidence type="ECO:0000256" key="17">
    <source>
        <dbReference type="ARBA" id="ARBA00023284"/>
    </source>
</evidence>
<keyword evidence="15 18" id="KW-1015">Disulfide bond</keyword>
<dbReference type="SUPFAM" id="SSF49899">
    <property type="entry name" value="Concanavalin A-like lectins/glucanases"/>
    <property type="match status" value="1"/>
</dbReference>
<comment type="catalytic activity">
    <reaction evidence="19">
        <text>N(6)-[(R)-dihydrolipoyl]-L-lysyl-[protein] + NAD(+) = N(6)-[(R)-lipoyl]-L-lysyl-[protein] + NADH + H(+)</text>
        <dbReference type="Rhea" id="RHEA:15045"/>
        <dbReference type="Rhea" id="RHEA-COMP:10474"/>
        <dbReference type="Rhea" id="RHEA-COMP:10475"/>
        <dbReference type="ChEBI" id="CHEBI:15378"/>
        <dbReference type="ChEBI" id="CHEBI:57540"/>
        <dbReference type="ChEBI" id="CHEBI:57945"/>
        <dbReference type="ChEBI" id="CHEBI:83099"/>
        <dbReference type="ChEBI" id="CHEBI:83100"/>
        <dbReference type="EC" id="1.8.1.4"/>
    </reaction>
</comment>
<dbReference type="FunFam" id="3.30.390.30:FF:000001">
    <property type="entry name" value="Dihydrolipoyl dehydrogenase"/>
    <property type="match status" value="1"/>
</dbReference>